<reference evidence="3 4" key="1">
    <citation type="submission" date="2019-07" db="EMBL/GenBank/DDBJ databases">
        <title>Whole genome shotgun sequence of Aneurinibacillus danicus NBRC 102444.</title>
        <authorList>
            <person name="Hosoyama A."/>
            <person name="Uohara A."/>
            <person name="Ohji S."/>
            <person name="Ichikawa N."/>
        </authorList>
    </citation>
    <scope>NUCLEOTIDE SEQUENCE [LARGE SCALE GENOMIC DNA]</scope>
    <source>
        <strain evidence="3 4">NBRC 102444</strain>
    </source>
</reference>
<feature type="domain" description="Glycosyl transferase family 1" evidence="1">
    <location>
        <begin position="213"/>
        <end position="378"/>
    </location>
</feature>
<dbReference type="PANTHER" id="PTHR45947">
    <property type="entry name" value="SULFOQUINOVOSYL TRANSFERASE SQD2"/>
    <property type="match status" value="1"/>
</dbReference>
<organism evidence="3 4">
    <name type="scientific">Aneurinibacillus danicus</name>
    <dbReference type="NCBI Taxonomy" id="267746"/>
    <lineage>
        <taxon>Bacteria</taxon>
        <taxon>Bacillati</taxon>
        <taxon>Bacillota</taxon>
        <taxon>Bacilli</taxon>
        <taxon>Bacillales</taxon>
        <taxon>Paenibacillaceae</taxon>
        <taxon>Aneurinibacillus group</taxon>
        <taxon>Aneurinibacillus</taxon>
    </lineage>
</organism>
<dbReference type="InterPro" id="IPR028098">
    <property type="entry name" value="Glyco_trans_4-like_N"/>
</dbReference>
<evidence type="ECO:0000313" key="4">
    <source>
        <dbReference type="Proteomes" id="UP000321157"/>
    </source>
</evidence>
<keyword evidence="4" id="KW-1185">Reference proteome</keyword>
<protein>
    <submittedName>
        <fullName evidence="3">Sucrose-phosphate synthase</fullName>
    </submittedName>
</protein>
<evidence type="ECO:0000259" key="2">
    <source>
        <dbReference type="Pfam" id="PF13439"/>
    </source>
</evidence>
<dbReference type="Pfam" id="PF00534">
    <property type="entry name" value="Glycos_transf_1"/>
    <property type="match status" value="1"/>
</dbReference>
<dbReference type="PANTHER" id="PTHR45947:SF3">
    <property type="entry name" value="SULFOQUINOVOSYL TRANSFERASE SQD2"/>
    <property type="match status" value="1"/>
</dbReference>
<dbReference type="GO" id="GO:0016757">
    <property type="term" value="F:glycosyltransferase activity"/>
    <property type="evidence" value="ECO:0007669"/>
    <property type="project" value="InterPro"/>
</dbReference>
<dbReference type="SUPFAM" id="SSF53756">
    <property type="entry name" value="UDP-Glycosyltransferase/glycogen phosphorylase"/>
    <property type="match status" value="1"/>
</dbReference>
<dbReference type="RefSeq" id="WP_146812051.1">
    <property type="nucleotide sequence ID" value="NZ_BJXX01000185.1"/>
</dbReference>
<name>A0A511VC29_9BACL</name>
<dbReference type="OrthoDB" id="9814612at2"/>
<sequence>MKKKILFISDHGDPLAKLGGVQAGGQNNYVRQLALALEKQGAKVDVVTHWCEADAPRTETFGERCRVIRIAAGYKGFVSKNEMYDILPAFYAEMKKLLPLHMYDIVHTHYWLSGLLGKKIEEEYGLPFVHTSHSLGIAKQKATGIYDKIRHEAEEYILSSANSVIATTNNERNLIQEFVPSPAPISVIPIGVAPLFQTRYNRSQLRRQLGYSGPLLFFAGRLEETKGIYTLLDAFRLLFERGGAPAGTKLVLAGGQTEAIDLDKRKPLDEKLRRAIEGMEEHIEFIGPKSQEELALFFNAATATVVPSYYESFGMVAAEAQACGSPVIASRVGGLQNVVNDGETGLLVEPKNAEDLSVAMKALVTNDLLTQRLGKRATRLAKRDYQWPAISERINSVYEEVLANAAERDASFGYRLGRDAGW</sequence>
<accession>A0A511VC29</accession>
<evidence type="ECO:0000259" key="1">
    <source>
        <dbReference type="Pfam" id="PF00534"/>
    </source>
</evidence>
<comment type="caution">
    <text evidence="3">The sequence shown here is derived from an EMBL/GenBank/DDBJ whole genome shotgun (WGS) entry which is preliminary data.</text>
</comment>
<gene>
    <name evidence="3" type="ORF">ADA01nite_38740</name>
</gene>
<dbReference type="InterPro" id="IPR001296">
    <property type="entry name" value="Glyco_trans_1"/>
</dbReference>
<evidence type="ECO:0000313" key="3">
    <source>
        <dbReference type="EMBL" id="GEN36414.1"/>
    </source>
</evidence>
<dbReference type="AlphaFoldDB" id="A0A511VC29"/>
<dbReference type="Proteomes" id="UP000321157">
    <property type="component" value="Unassembled WGS sequence"/>
</dbReference>
<dbReference type="InterPro" id="IPR050194">
    <property type="entry name" value="Glycosyltransferase_grp1"/>
</dbReference>
<proteinExistence type="predicted"/>
<dbReference type="Pfam" id="PF13439">
    <property type="entry name" value="Glyco_transf_4"/>
    <property type="match status" value="1"/>
</dbReference>
<dbReference type="EMBL" id="BJXX01000185">
    <property type="protein sequence ID" value="GEN36414.1"/>
    <property type="molecule type" value="Genomic_DNA"/>
</dbReference>
<dbReference type="Gene3D" id="3.40.50.2000">
    <property type="entry name" value="Glycogen Phosphorylase B"/>
    <property type="match status" value="2"/>
</dbReference>
<feature type="domain" description="Glycosyltransferase subfamily 4-like N-terminal" evidence="2">
    <location>
        <begin position="24"/>
        <end position="192"/>
    </location>
</feature>